<dbReference type="PATRIC" id="fig|1263870.3.peg.3220"/>
<keyword evidence="1" id="KW-0472">Membrane</keyword>
<keyword evidence="1" id="KW-0812">Transmembrane</keyword>
<keyword evidence="3" id="KW-1185">Reference proteome</keyword>
<feature type="transmembrane region" description="Helical" evidence="1">
    <location>
        <begin position="26"/>
        <end position="50"/>
    </location>
</feature>
<dbReference type="RefSeq" id="WP_008679651.1">
    <property type="nucleotide sequence ID" value="NZ_ANOH01000210.1"/>
</dbReference>
<dbReference type="SUPFAM" id="SSF54523">
    <property type="entry name" value="Pili subunits"/>
    <property type="match status" value="1"/>
</dbReference>
<accession>M5UHM0</accession>
<proteinExistence type="predicted"/>
<sequence length="358" mass="38717">MSRHCKIDLLSSSLPKPTSISRNREAFTLVEILVVMVIIGLMGGMVLAAVQGVTNSARAARTRTIIAACDSVIQEQYESYKYRPLPVQIPTLLQSLGTNELGREVLVAEAARARLIMLRDLQRMELPDRFSDFGAGTTAPTPSNIWAAASPVLIDASDNIVGRRNDLSARKALVVNFSSSAKVANYQDRYASTNPSATTAQILQNQSAECLFMIMSNSFDGGTPAISAIPSSNIGDTDGDWLPEILDGWGVPIGFVRWPVGYFPSDSTSDPTSPDYYANNPDDFDLFRADYAYAEKDSSTAKTSDATDVNNSNTAVKPWSMRPLILSAGADGEFGIAMSPYTSIGAGPCRHFLIQIPR</sequence>
<dbReference type="InterPro" id="IPR012902">
    <property type="entry name" value="N_methyl_site"/>
</dbReference>
<protein>
    <submittedName>
        <fullName evidence="2">Signal peptide protein</fullName>
    </submittedName>
</protein>
<dbReference type="OrthoDB" id="253619at2"/>
<reference evidence="2 3" key="1">
    <citation type="journal article" date="2013" name="Mar. Genomics">
        <title>Expression of sulfatases in Rhodopirellula baltica and the diversity of sulfatases in the genus Rhodopirellula.</title>
        <authorList>
            <person name="Wegner C.E."/>
            <person name="Richter-Heitmann T."/>
            <person name="Klindworth A."/>
            <person name="Klockow C."/>
            <person name="Richter M."/>
            <person name="Achstetter T."/>
            <person name="Glockner F.O."/>
            <person name="Harder J."/>
        </authorList>
    </citation>
    <scope>NUCLEOTIDE SEQUENCE [LARGE SCALE GENOMIC DNA]</scope>
    <source>
        <strain evidence="2 3">SM41</strain>
    </source>
</reference>
<gene>
    <name evidence="2" type="ORF">RSSM_03030</name>
</gene>
<name>M5UHM0_9BACT</name>
<dbReference type="InterPro" id="IPR045584">
    <property type="entry name" value="Pilin-like"/>
</dbReference>
<organism evidence="2 3">
    <name type="scientific">Rhodopirellula sallentina SM41</name>
    <dbReference type="NCBI Taxonomy" id="1263870"/>
    <lineage>
        <taxon>Bacteria</taxon>
        <taxon>Pseudomonadati</taxon>
        <taxon>Planctomycetota</taxon>
        <taxon>Planctomycetia</taxon>
        <taxon>Pirellulales</taxon>
        <taxon>Pirellulaceae</taxon>
        <taxon>Rhodopirellula</taxon>
    </lineage>
</organism>
<comment type="caution">
    <text evidence="2">The sequence shown here is derived from an EMBL/GenBank/DDBJ whole genome shotgun (WGS) entry which is preliminary data.</text>
</comment>
<dbReference type="Pfam" id="PF07963">
    <property type="entry name" value="N_methyl"/>
    <property type="match status" value="1"/>
</dbReference>
<dbReference type="Proteomes" id="UP000011885">
    <property type="component" value="Unassembled WGS sequence"/>
</dbReference>
<dbReference type="EMBL" id="ANOH01000210">
    <property type="protein sequence ID" value="EMI55528.1"/>
    <property type="molecule type" value="Genomic_DNA"/>
</dbReference>
<dbReference type="Gene3D" id="3.30.700.10">
    <property type="entry name" value="Glycoprotein, Type 4 Pilin"/>
    <property type="match status" value="1"/>
</dbReference>
<evidence type="ECO:0000256" key="1">
    <source>
        <dbReference type="SAM" id="Phobius"/>
    </source>
</evidence>
<keyword evidence="1" id="KW-1133">Transmembrane helix</keyword>
<evidence type="ECO:0000313" key="3">
    <source>
        <dbReference type="Proteomes" id="UP000011885"/>
    </source>
</evidence>
<dbReference type="AlphaFoldDB" id="M5UHM0"/>
<evidence type="ECO:0000313" key="2">
    <source>
        <dbReference type="EMBL" id="EMI55528.1"/>
    </source>
</evidence>
<dbReference type="NCBIfam" id="TIGR02532">
    <property type="entry name" value="IV_pilin_GFxxxE"/>
    <property type="match status" value="1"/>
</dbReference>